<comment type="caution">
    <text evidence="2">The sequence shown here is derived from an EMBL/GenBank/DDBJ whole genome shotgun (WGS) entry which is preliminary data.</text>
</comment>
<accession>A0AAV5JGY8</accession>
<keyword evidence="3" id="KW-1185">Reference proteome</keyword>
<organism evidence="2 3">
    <name type="scientific">Rubroshorea leprosula</name>
    <dbReference type="NCBI Taxonomy" id="152421"/>
    <lineage>
        <taxon>Eukaryota</taxon>
        <taxon>Viridiplantae</taxon>
        <taxon>Streptophyta</taxon>
        <taxon>Embryophyta</taxon>
        <taxon>Tracheophyta</taxon>
        <taxon>Spermatophyta</taxon>
        <taxon>Magnoliopsida</taxon>
        <taxon>eudicotyledons</taxon>
        <taxon>Gunneridae</taxon>
        <taxon>Pentapetalae</taxon>
        <taxon>rosids</taxon>
        <taxon>malvids</taxon>
        <taxon>Malvales</taxon>
        <taxon>Dipterocarpaceae</taxon>
        <taxon>Rubroshorea</taxon>
    </lineage>
</organism>
<protein>
    <submittedName>
        <fullName evidence="2">Uncharacterized protein</fullName>
    </submittedName>
</protein>
<sequence>MVYFKTLCTSLALLLLLLTTFAAICPSTADGVNALSGENHGGKSHQIWKRKVRMNHGSFRGPHKHLVNPTLQHPFQVPKLPV</sequence>
<dbReference type="Proteomes" id="UP001054252">
    <property type="component" value="Unassembled WGS sequence"/>
</dbReference>
<proteinExistence type="predicted"/>
<reference evidence="2 3" key="1">
    <citation type="journal article" date="2021" name="Commun. Biol.">
        <title>The genome of Shorea leprosula (Dipterocarpaceae) highlights the ecological relevance of drought in aseasonal tropical rainforests.</title>
        <authorList>
            <person name="Ng K.K.S."/>
            <person name="Kobayashi M.J."/>
            <person name="Fawcett J.A."/>
            <person name="Hatakeyama M."/>
            <person name="Paape T."/>
            <person name="Ng C.H."/>
            <person name="Ang C.C."/>
            <person name="Tnah L.H."/>
            <person name="Lee C.T."/>
            <person name="Nishiyama T."/>
            <person name="Sese J."/>
            <person name="O'Brien M.J."/>
            <person name="Copetti D."/>
            <person name="Mohd Noor M.I."/>
            <person name="Ong R.C."/>
            <person name="Putra M."/>
            <person name="Sireger I.Z."/>
            <person name="Indrioko S."/>
            <person name="Kosugi Y."/>
            <person name="Izuno A."/>
            <person name="Isagi Y."/>
            <person name="Lee S.L."/>
            <person name="Shimizu K.K."/>
        </authorList>
    </citation>
    <scope>NUCLEOTIDE SEQUENCE [LARGE SCALE GENOMIC DNA]</scope>
    <source>
        <strain evidence="2">214</strain>
    </source>
</reference>
<evidence type="ECO:0000313" key="2">
    <source>
        <dbReference type="EMBL" id="GKV10623.1"/>
    </source>
</evidence>
<dbReference type="AlphaFoldDB" id="A0AAV5JGY8"/>
<dbReference type="EMBL" id="BPVZ01000032">
    <property type="protein sequence ID" value="GKV10623.1"/>
    <property type="molecule type" value="Genomic_DNA"/>
</dbReference>
<feature type="signal peptide" evidence="1">
    <location>
        <begin position="1"/>
        <end position="22"/>
    </location>
</feature>
<feature type="chain" id="PRO_5043349434" evidence="1">
    <location>
        <begin position="23"/>
        <end position="82"/>
    </location>
</feature>
<keyword evidence="1" id="KW-0732">Signal</keyword>
<evidence type="ECO:0000256" key="1">
    <source>
        <dbReference type="SAM" id="SignalP"/>
    </source>
</evidence>
<gene>
    <name evidence="2" type="ORF">SLEP1_g21963</name>
</gene>
<name>A0AAV5JGY8_9ROSI</name>
<evidence type="ECO:0000313" key="3">
    <source>
        <dbReference type="Proteomes" id="UP001054252"/>
    </source>
</evidence>